<evidence type="ECO:0000313" key="2">
    <source>
        <dbReference type="EMBL" id="MYL83963.1"/>
    </source>
</evidence>
<dbReference type="Proteomes" id="UP000482487">
    <property type="component" value="Unassembled WGS sequence"/>
</dbReference>
<gene>
    <name evidence="2" type="ORF">GTA51_12570</name>
</gene>
<dbReference type="AlphaFoldDB" id="A0A7C9IVJ7"/>
<name>A0A7C9IVJ7_9BACT</name>
<dbReference type="EMBL" id="WVUD01000022">
    <property type="protein sequence ID" value="MYL83963.1"/>
    <property type="molecule type" value="Genomic_DNA"/>
</dbReference>
<feature type="compositionally biased region" description="Low complexity" evidence="1">
    <location>
        <begin position="24"/>
        <end position="38"/>
    </location>
</feature>
<comment type="caution">
    <text evidence="2">The sequence shown here is derived from an EMBL/GenBank/DDBJ whole genome shotgun (WGS) entry which is preliminary data.</text>
</comment>
<feature type="region of interest" description="Disordered" evidence="1">
    <location>
        <begin position="24"/>
        <end position="44"/>
    </location>
</feature>
<keyword evidence="3" id="KW-1185">Reference proteome</keyword>
<evidence type="ECO:0000256" key="1">
    <source>
        <dbReference type="SAM" id="MobiDB-lite"/>
    </source>
</evidence>
<proteinExistence type="predicted"/>
<dbReference type="RefSeq" id="WP_160961571.1">
    <property type="nucleotide sequence ID" value="NZ_WVUD01000022.1"/>
</dbReference>
<reference evidence="2 3" key="1">
    <citation type="submission" date="2020-01" db="EMBL/GenBank/DDBJ databases">
        <title>Genome sequence of Desulfovibrio aerotolerans DSM 16695(T).</title>
        <authorList>
            <person name="Karnachuk O."/>
            <person name="Avakyan M."/>
            <person name="Mardanov A."/>
            <person name="Kadnikov V."/>
            <person name="Ravin N."/>
        </authorList>
    </citation>
    <scope>NUCLEOTIDE SEQUENCE [LARGE SCALE GENOMIC DNA]</scope>
    <source>
        <strain evidence="2 3">DSM 16695</strain>
    </source>
</reference>
<protein>
    <submittedName>
        <fullName evidence="2">Uncharacterized protein</fullName>
    </submittedName>
</protein>
<sequence length="702" mass="73399">MAGGISDIYFTSLRLAKGESVAEASSATSVPSVPGASSQLPRDAWTSSENAGNLLTAGLSLRLSKFERALSRFNWPTLEAGWQDSRLVVRDPGLTGQIRAEAAPVGTAINPLKYLSSARTSIAASGIAPGDYRFALTQGGHKEAFAVSVAANDSWGKVLGKVAEAVNNSGKLSVHADVALQQAPFALDTSLPGTGTTLTLSVNPNRVAQDVAWSDTSGRLLNALGLRASATPTGPAEARPWLISSPQQARPTFLHTTGYDPGAATTLATGLHTFSFATGSAAQPTTYVSAAHGPDAATTIAPGTYDFTLTLGNQTRNLSVAVKAGWTWGDVQNVVAGQINAQPASVWTADKTGVELVDSPFYALPGVTATSATVSVPSATDATANTSQRRLTVQTAAGFEDQTLKLTDGTGGILSALGLTTALRGTVVSMPVRQGDTAGDVLGSVTRAVAMATSRVAATTIKEILPSAVLPGQNLSLLGQAATLTLQNRRLGETLTLNDGATGLLTSLGLRNTLPGQDGELIANGTAHASENNHYALDSGRLRLETKADIGEVLPLSVTKAMDSLEQRLGDVVSSYNDVRKYLFQNSGFFTPQVSEHLGRPVTNNWDGLNNLGFGKTRRDEQLWVQSDALWHGLYTASTAAEQTLALAPAGLIPAWKTAVGGIKQAGVSSFLTPETENLRRIAPRVSEFELERKHRLVNLLG</sequence>
<dbReference type="OrthoDB" id="5439535at2"/>
<accession>A0A7C9IVJ7</accession>
<evidence type="ECO:0000313" key="3">
    <source>
        <dbReference type="Proteomes" id="UP000482487"/>
    </source>
</evidence>
<organism evidence="2 3">
    <name type="scientific">Solidesulfovibrio aerotolerans</name>
    <dbReference type="NCBI Taxonomy" id="295255"/>
    <lineage>
        <taxon>Bacteria</taxon>
        <taxon>Pseudomonadati</taxon>
        <taxon>Thermodesulfobacteriota</taxon>
        <taxon>Desulfovibrionia</taxon>
        <taxon>Desulfovibrionales</taxon>
        <taxon>Desulfovibrionaceae</taxon>
        <taxon>Solidesulfovibrio</taxon>
    </lineage>
</organism>